<keyword evidence="3" id="KW-1185">Reference proteome</keyword>
<reference evidence="2 3" key="1">
    <citation type="submission" date="2023-07" db="EMBL/GenBank/DDBJ databases">
        <title>Genomic Encyclopedia of Type Strains, Phase IV (KMG-IV): sequencing the most valuable type-strain genomes for metagenomic binning, comparative biology and taxonomic classification.</title>
        <authorList>
            <person name="Goeker M."/>
        </authorList>
    </citation>
    <scope>NUCLEOTIDE SEQUENCE [LARGE SCALE GENOMIC DNA]</scope>
    <source>
        <strain evidence="2 3">DSM 19154</strain>
    </source>
</reference>
<dbReference type="PROSITE" id="PS51257">
    <property type="entry name" value="PROKAR_LIPOPROTEIN"/>
    <property type="match status" value="1"/>
</dbReference>
<keyword evidence="1" id="KW-0732">Signal</keyword>
<proteinExistence type="predicted"/>
<comment type="caution">
    <text evidence="2">The sequence shown here is derived from an EMBL/GenBank/DDBJ whole genome shotgun (WGS) entry which is preliminary data.</text>
</comment>
<evidence type="ECO:0000313" key="2">
    <source>
        <dbReference type="EMBL" id="MDQ0206099.1"/>
    </source>
</evidence>
<organism evidence="2 3">
    <name type="scientific">Alkalicoccobacillus murimartini</name>
    <dbReference type="NCBI Taxonomy" id="171685"/>
    <lineage>
        <taxon>Bacteria</taxon>
        <taxon>Bacillati</taxon>
        <taxon>Bacillota</taxon>
        <taxon>Bacilli</taxon>
        <taxon>Bacillales</taxon>
        <taxon>Bacillaceae</taxon>
        <taxon>Alkalicoccobacillus</taxon>
    </lineage>
</organism>
<protein>
    <recommendedName>
        <fullName evidence="4">Lipoprotein</fullName>
    </recommendedName>
</protein>
<evidence type="ECO:0008006" key="4">
    <source>
        <dbReference type="Google" id="ProtNLM"/>
    </source>
</evidence>
<dbReference type="Proteomes" id="UP001225034">
    <property type="component" value="Unassembled WGS sequence"/>
</dbReference>
<evidence type="ECO:0000256" key="1">
    <source>
        <dbReference type="SAM" id="SignalP"/>
    </source>
</evidence>
<feature type="signal peptide" evidence="1">
    <location>
        <begin position="1"/>
        <end position="30"/>
    </location>
</feature>
<gene>
    <name evidence="2" type="ORF">J2S05_000873</name>
</gene>
<sequence>MKSKKLVLSCLSIPLFLVVSGCGLFGSNEAAGDDLEFYMNETILPIEDDVFAAWDDFYIETDELSDEEFYEQYQSSLKPELDEYYEEFHAIQPETEEVQNLHAIYLERNEIYWEAGEKEVEGHYQGDQDLLDEADELFIEFEEHTEFRDELERLMDKHNIEYE</sequence>
<feature type="chain" id="PRO_5045449366" description="Lipoprotein" evidence="1">
    <location>
        <begin position="31"/>
        <end position="163"/>
    </location>
</feature>
<accession>A0ABT9YGB0</accession>
<dbReference type="EMBL" id="JAUSUA010000001">
    <property type="protein sequence ID" value="MDQ0206099.1"/>
    <property type="molecule type" value="Genomic_DNA"/>
</dbReference>
<dbReference type="RefSeq" id="WP_306980255.1">
    <property type="nucleotide sequence ID" value="NZ_JAUSUA010000001.1"/>
</dbReference>
<evidence type="ECO:0000313" key="3">
    <source>
        <dbReference type="Proteomes" id="UP001225034"/>
    </source>
</evidence>
<name>A0ABT9YGB0_9BACI</name>